<dbReference type="EC" id="2.3.1.179" evidence="3 14"/>
<accession>A0A1H3ARD9</accession>
<dbReference type="PANTHER" id="PTHR11712:SF336">
    <property type="entry name" value="3-OXOACYL-[ACYL-CARRIER-PROTEIN] SYNTHASE, MITOCHONDRIAL"/>
    <property type="match status" value="1"/>
</dbReference>
<dbReference type="STRING" id="1528.SAMN04488579_101152"/>
<dbReference type="PROSITE" id="PS52004">
    <property type="entry name" value="KS3_2"/>
    <property type="match status" value="1"/>
</dbReference>
<comment type="catalytic activity">
    <reaction evidence="12 14">
        <text>(9Z)-hexadecenoyl-[ACP] + malonyl-[ACP] + H(+) = 3-oxo-(11Z)-octadecenoyl-[ACP] + holo-[ACP] + CO2</text>
        <dbReference type="Rhea" id="RHEA:55040"/>
        <dbReference type="Rhea" id="RHEA-COMP:9623"/>
        <dbReference type="Rhea" id="RHEA-COMP:9685"/>
        <dbReference type="Rhea" id="RHEA-COMP:10800"/>
        <dbReference type="Rhea" id="RHEA-COMP:14074"/>
        <dbReference type="ChEBI" id="CHEBI:15378"/>
        <dbReference type="ChEBI" id="CHEBI:16526"/>
        <dbReference type="ChEBI" id="CHEBI:64479"/>
        <dbReference type="ChEBI" id="CHEBI:78449"/>
        <dbReference type="ChEBI" id="CHEBI:83989"/>
        <dbReference type="ChEBI" id="CHEBI:138538"/>
        <dbReference type="EC" id="2.3.1.179"/>
    </reaction>
</comment>
<dbReference type="Pfam" id="PF02801">
    <property type="entry name" value="Ketoacyl-synt_C"/>
    <property type="match status" value="1"/>
</dbReference>
<dbReference type="Proteomes" id="UP000199652">
    <property type="component" value="Unassembled WGS sequence"/>
</dbReference>
<dbReference type="InterPro" id="IPR020841">
    <property type="entry name" value="PKS_Beta-ketoAc_synthase_dom"/>
</dbReference>
<dbReference type="RefSeq" id="WP_090242443.1">
    <property type="nucleotide sequence ID" value="NZ_FNOU01000001.1"/>
</dbReference>
<dbReference type="PROSITE" id="PS00606">
    <property type="entry name" value="KS3_1"/>
    <property type="match status" value="1"/>
</dbReference>
<dbReference type="InterPro" id="IPR000794">
    <property type="entry name" value="Beta-ketoacyl_synthase"/>
</dbReference>
<dbReference type="NCBIfam" id="TIGR03150">
    <property type="entry name" value="fabF"/>
    <property type="match status" value="1"/>
</dbReference>
<evidence type="ECO:0000256" key="9">
    <source>
        <dbReference type="ARBA" id="ARBA00023160"/>
    </source>
</evidence>
<evidence type="ECO:0000256" key="14">
    <source>
        <dbReference type="PIRNR" id="PIRNR000447"/>
    </source>
</evidence>
<dbReference type="UniPathway" id="UPA00094"/>
<keyword evidence="6 14" id="KW-0808">Transferase</keyword>
<evidence type="ECO:0000313" key="19">
    <source>
        <dbReference type="Proteomes" id="UP000199652"/>
    </source>
</evidence>
<dbReference type="GO" id="GO:0006633">
    <property type="term" value="P:fatty acid biosynthetic process"/>
    <property type="evidence" value="ECO:0007669"/>
    <property type="project" value="UniProtKB-UniRule"/>
</dbReference>
<keyword evidence="10 14" id="KW-0012">Acyltransferase</keyword>
<organism evidence="18 19">
    <name type="scientific">Eubacterium barkeri</name>
    <name type="common">Clostridium barkeri</name>
    <dbReference type="NCBI Taxonomy" id="1528"/>
    <lineage>
        <taxon>Bacteria</taxon>
        <taxon>Bacillati</taxon>
        <taxon>Bacillota</taxon>
        <taxon>Clostridia</taxon>
        <taxon>Eubacteriales</taxon>
        <taxon>Eubacteriaceae</taxon>
        <taxon>Eubacterium</taxon>
    </lineage>
</organism>
<comment type="function">
    <text evidence="11 14">Involved in the type II fatty acid elongation cycle. Catalyzes the elongation of a wide range of acyl-ACP by the addition of two carbons from malonyl-ACP to an acyl acceptor. Can efficiently catalyze the conversion of palmitoleoyl-ACP (cis-hexadec-9-enoyl-ACP) to cis-vaccenoyl-ACP (cis-octadec-11-enoyl-ACP), an essential step in the thermal regulation of fatty acid composition.</text>
</comment>
<dbReference type="OrthoDB" id="9808669at2"/>
<dbReference type="EMBL" id="FNOU01000001">
    <property type="protein sequence ID" value="SDX32300.1"/>
    <property type="molecule type" value="Genomic_DNA"/>
</dbReference>
<proteinExistence type="inferred from homology"/>
<dbReference type="CDD" id="cd00834">
    <property type="entry name" value="KAS_I_II"/>
    <property type="match status" value="1"/>
</dbReference>
<dbReference type="PANTHER" id="PTHR11712">
    <property type="entry name" value="POLYKETIDE SYNTHASE-RELATED"/>
    <property type="match status" value="1"/>
</dbReference>
<dbReference type="FunFam" id="3.40.47.10:FF:000009">
    <property type="entry name" value="3-oxoacyl-[acyl-carrier-protein] synthase 2"/>
    <property type="match status" value="1"/>
</dbReference>
<dbReference type="GO" id="GO:0004315">
    <property type="term" value="F:3-oxoacyl-[acyl-carrier-protein] synthase activity"/>
    <property type="evidence" value="ECO:0007669"/>
    <property type="project" value="UniProtKB-UniRule"/>
</dbReference>
<evidence type="ECO:0000256" key="2">
    <source>
        <dbReference type="ARBA" id="ARBA00008467"/>
    </source>
</evidence>
<keyword evidence="5 14" id="KW-0444">Lipid biosynthesis</keyword>
<name>A0A1H3ARD9_EUBBA</name>
<dbReference type="InterPro" id="IPR017568">
    <property type="entry name" value="3-oxoacyl-ACP_synth-2"/>
</dbReference>
<dbReference type="GO" id="GO:0005829">
    <property type="term" value="C:cytosol"/>
    <property type="evidence" value="ECO:0007669"/>
    <property type="project" value="TreeGrafter"/>
</dbReference>
<comment type="similarity">
    <text evidence="2 14 16">Belongs to the thiolase-like superfamily. Beta-ketoacyl-ACP synthases family.</text>
</comment>
<dbReference type="SUPFAM" id="SSF53901">
    <property type="entry name" value="Thiolase-like"/>
    <property type="match status" value="2"/>
</dbReference>
<dbReference type="InterPro" id="IPR014031">
    <property type="entry name" value="Ketoacyl_synth_C"/>
</dbReference>
<dbReference type="InterPro" id="IPR018201">
    <property type="entry name" value="Ketoacyl_synth_AS"/>
</dbReference>
<evidence type="ECO:0000256" key="12">
    <source>
        <dbReference type="ARBA" id="ARBA00047318"/>
    </source>
</evidence>
<evidence type="ECO:0000256" key="16">
    <source>
        <dbReference type="RuleBase" id="RU003694"/>
    </source>
</evidence>
<evidence type="ECO:0000259" key="17">
    <source>
        <dbReference type="PROSITE" id="PS52004"/>
    </source>
</evidence>
<feature type="active site" description="For beta-ketoacyl synthase activity" evidence="15">
    <location>
        <position position="164"/>
    </location>
</feature>
<evidence type="ECO:0000256" key="6">
    <source>
        <dbReference type="ARBA" id="ARBA00022679"/>
    </source>
</evidence>
<evidence type="ECO:0000256" key="11">
    <source>
        <dbReference type="ARBA" id="ARBA00024006"/>
    </source>
</evidence>
<dbReference type="NCBIfam" id="NF005589">
    <property type="entry name" value="PRK07314.1"/>
    <property type="match status" value="1"/>
</dbReference>
<evidence type="ECO:0000256" key="8">
    <source>
        <dbReference type="ARBA" id="ARBA00023098"/>
    </source>
</evidence>
<evidence type="ECO:0000313" key="18">
    <source>
        <dbReference type="EMBL" id="SDX32300.1"/>
    </source>
</evidence>
<keyword evidence="8" id="KW-0443">Lipid metabolism</keyword>
<evidence type="ECO:0000256" key="13">
    <source>
        <dbReference type="ARBA" id="ARBA00047659"/>
    </source>
</evidence>
<comment type="catalytic activity">
    <reaction evidence="13 14">
        <text>a fatty acyl-[ACP] + malonyl-[ACP] + H(+) = a 3-oxoacyl-[ACP] + holo-[ACP] + CO2</text>
        <dbReference type="Rhea" id="RHEA:22836"/>
        <dbReference type="Rhea" id="RHEA-COMP:9623"/>
        <dbReference type="Rhea" id="RHEA-COMP:9685"/>
        <dbReference type="Rhea" id="RHEA-COMP:9916"/>
        <dbReference type="Rhea" id="RHEA-COMP:14125"/>
        <dbReference type="ChEBI" id="CHEBI:15378"/>
        <dbReference type="ChEBI" id="CHEBI:16526"/>
        <dbReference type="ChEBI" id="CHEBI:64479"/>
        <dbReference type="ChEBI" id="CHEBI:78449"/>
        <dbReference type="ChEBI" id="CHEBI:78776"/>
        <dbReference type="ChEBI" id="CHEBI:138651"/>
    </reaction>
</comment>
<gene>
    <name evidence="18" type="ORF">SAMN04488579_101152</name>
</gene>
<protein>
    <recommendedName>
        <fullName evidence="4 14">3-oxoacyl-[acyl-carrier-protein] synthase 2</fullName>
        <ecNumber evidence="3 14">2.3.1.179</ecNumber>
    </recommendedName>
</protein>
<evidence type="ECO:0000256" key="15">
    <source>
        <dbReference type="PIRSR" id="PIRSR000447-1"/>
    </source>
</evidence>
<dbReference type="Gene3D" id="3.40.47.10">
    <property type="match status" value="1"/>
</dbReference>
<dbReference type="SMART" id="SM00825">
    <property type="entry name" value="PKS_KS"/>
    <property type="match status" value="1"/>
</dbReference>
<evidence type="ECO:0000256" key="5">
    <source>
        <dbReference type="ARBA" id="ARBA00022516"/>
    </source>
</evidence>
<evidence type="ECO:0000256" key="10">
    <source>
        <dbReference type="ARBA" id="ARBA00023315"/>
    </source>
</evidence>
<keyword evidence="7" id="KW-0276">Fatty acid metabolism</keyword>
<evidence type="ECO:0000256" key="3">
    <source>
        <dbReference type="ARBA" id="ARBA00012356"/>
    </source>
</evidence>
<sequence length="413" mass="42670">MTKRRVVITGLGAVTPLGNTAADSWSAARAGVCGIGPITLFDPVNHKVKIAGEVKDLDMDAFIPKKEAKRMDRCTQLAVVAAQGAMTDSGLNMASEDATRCAVIIGSGIGGLRTTELQEDRGQEKGFDRVSPFFIPMAIANIAPGQIAIAHGFKGMCSCVVTACASSNNAMGDAFRHIRDGYAEVVLTGGTEASITPLGMGGFTSMKALTTESDASRASIPFDADRSGFVMGEGSGILILEELNHAQARGAKIYGEVVGYGATCDAHHITAPDPTGAGAALAMAQALADADIAPEAIGYINAHGTSTPLNDAGETAAVKAVFGAHAKKLCMSSTKSMTGHLLGATGGVEAIFTTLALRDQFVPPTIGYVHPDPACDLDIVPNAGRPAAFTYALSNNLGFGGHNAVVLFKRWED</sequence>
<comment type="pathway">
    <text evidence="1 14">Lipid metabolism; fatty acid biosynthesis.</text>
</comment>
<dbReference type="InterPro" id="IPR014030">
    <property type="entry name" value="Ketoacyl_synth_N"/>
</dbReference>
<dbReference type="Pfam" id="PF00109">
    <property type="entry name" value="ketoacyl-synt"/>
    <property type="match status" value="1"/>
</dbReference>
<evidence type="ECO:0000256" key="7">
    <source>
        <dbReference type="ARBA" id="ARBA00022832"/>
    </source>
</evidence>
<dbReference type="PIRSF" id="PIRSF000447">
    <property type="entry name" value="KAS_II"/>
    <property type="match status" value="1"/>
</dbReference>
<reference evidence="19" key="1">
    <citation type="submission" date="2016-10" db="EMBL/GenBank/DDBJ databases">
        <authorList>
            <person name="Varghese N."/>
            <person name="Submissions S."/>
        </authorList>
    </citation>
    <scope>NUCLEOTIDE SEQUENCE [LARGE SCALE GENOMIC DNA]</scope>
    <source>
        <strain evidence="19">VPI 5359</strain>
    </source>
</reference>
<keyword evidence="9 14" id="KW-0275">Fatty acid biosynthesis</keyword>
<evidence type="ECO:0000256" key="1">
    <source>
        <dbReference type="ARBA" id="ARBA00005194"/>
    </source>
</evidence>
<feature type="domain" description="Ketosynthase family 3 (KS3)" evidence="17">
    <location>
        <begin position="3"/>
        <end position="410"/>
    </location>
</feature>
<keyword evidence="19" id="KW-1185">Reference proteome</keyword>
<evidence type="ECO:0000256" key="4">
    <source>
        <dbReference type="ARBA" id="ARBA00014657"/>
    </source>
</evidence>
<dbReference type="AlphaFoldDB" id="A0A1H3ARD9"/>
<dbReference type="InterPro" id="IPR016039">
    <property type="entry name" value="Thiolase-like"/>
</dbReference>